<dbReference type="OrthoDB" id="308963at2759"/>
<accession>G0R2F2</accession>
<feature type="region of interest" description="Disordered" evidence="1">
    <location>
        <begin position="25"/>
        <end position="59"/>
    </location>
</feature>
<dbReference type="EMBL" id="GL984257">
    <property type="protein sequence ID" value="EGR28350.1"/>
    <property type="molecule type" value="Genomic_DNA"/>
</dbReference>
<feature type="compositionally biased region" description="Basic and acidic residues" evidence="1">
    <location>
        <begin position="31"/>
        <end position="59"/>
    </location>
</feature>
<dbReference type="eggNOG" id="ENOG502SQC3">
    <property type="taxonomic scope" value="Eukaryota"/>
</dbReference>
<dbReference type="STRING" id="857967.G0R2F2"/>
<dbReference type="OMA" id="AHEYDYE"/>
<evidence type="ECO:0000313" key="3">
    <source>
        <dbReference type="EMBL" id="EGR28350.1"/>
    </source>
</evidence>
<evidence type="ECO:0000256" key="1">
    <source>
        <dbReference type="SAM" id="MobiDB-lite"/>
    </source>
</evidence>
<sequence length="257" mass="31093">MLRRNIYKHLQNQIIYKSQFRLGSGVQSHNHGKEIDHHEDRHDDHGHHHQPYDWRNDPKVNTDIEEDIRDRGWDQTTYDFPYSKKHDDWAFDITMPLGNYQTDLSVNIRPENKQIHELKNPMRAAYWDPDHDFPHEYDYESEDLDFQCESFKTQHFRKKGPLWSYFILAALSFLYFGTEFLYNHYTDEDYWRIPRPPPLDYPDTEDTDDTEIYQDYQSMTGRRMVDTGIIGPLWYNIVDGKKVYYDWAGVNQPMEDI</sequence>
<reference evidence="3 4" key="1">
    <citation type="submission" date="2011-07" db="EMBL/GenBank/DDBJ databases">
        <authorList>
            <person name="Coyne R."/>
            <person name="Brami D."/>
            <person name="Johnson J."/>
            <person name="Hostetler J."/>
            <person name="Hannick L."/>
            <person name="Clark T."/>
            <person name="Cassidy-Hanley D."/>
            <person name="Inman J."/>
        </authorList>
    </citation>
    <scope>NUCLEOTIDE SEQUENCE [LARGE SCALE GENOMIC DNA]</scope>
    <source>
        <strain evidence="3 4">G5</strain>
    </source>
</reference>
<dbReference type="GeneID" id="14904433"/>
<organism evidence="3 4">
    <name type="scientific">Ichthyophthirius multifiliis</name>
    <name type="common">White spot disease agent</name>
    <name type="synonym">Ich</name>
    <dbReference type="NCBI Taxonomy" id="5932"/>
    <lineage>
        <taxon>Eukaryota</taxon>
        <taxon>Sar</taxon>
        <taxon>Alveolata</taxon>
        <taxon>Ciliophora</taxon>
        <taxon>Intramacronucleata</taxon>
        <taxon>Oligohymenophorea</taxon>
        <taxon>Hymenostomatida</taxon>
        <taxon>Ophryoglenina</taxon>
        <taxon>Ichthyophthirius</taxon>
    </lineage>
</organism>
<gene>
    <name evidence="3" type="ORF">IMG5_177530</name>
</gene>
<dbReference type="InParanoid" id="G0R2F2"/>
<keyword evidence="2" id="KW-1133">Transmembrane helix</keyword>
<proteinExistence type="predicted"/>
<name>G0R2F2_ICHMU</name>
<dbReference type="AlphaFoldDB" id="G0R2F2"/>
<protein>
    <submittedName>
        <fullName evidence="3">Uncharacterized protein</fullName>
    </submittedName>
</protein>
<keyword evidence="2" id="KW-0812">Transmembrane</keyword>
<keyword evidence="2" id="KW-0472">Membrane</keyword>
<dbReference type="RefSeq" id="XP_004027695.1">
    <property type="nucleotide sequence ID" value="XM_004027646.1"/>
</dbReference>
<dbReference type="Proteomes" id="UP000008983">
    <property type="component" value="Unassembled WGS sequence"/>
</dbReference>
<evidence type="ECO:0000313" key="4">
    <source>
        <dbReference type="Proteomes" id="UP000008983"/>
    </source>
</evidence>
<evidence type="ECO:0000256" key="2">
    <source>
        <dbReference type="SAM" id="Phobius"/>
    </source>
</evidence>
<feature type="transmembrane region" description="Helical" evidence="2">
    <location>
        <begin position="162"/>
        <end position="182"/>
    </location>
</feature>
<keyword evidence="4" id="KW-1185">Reference proteome</keyword>